<protein>
    <submittedName>
        <fullName evidence="13">CRISPR-associated helicase Cas3</fullName>
    </submittedName>
</protein>
<keyword evidence="3" id="KW-0540">Nuclease</keyword>
<dbReference type="InterPro" id="IPR006474">
    <property type="entry name" value="Helicase_Cas3_CRISPR-ass_core"/>
</dbReference>
<dbReference type="InterPro" id="IPR038257">
    <property type="entry name" value="CRISPR-assoc_Cas3_HD_sf"/>
</dbReference>
<dbReference type="PANTHER" id="PTHR47963">
    <property type="entry name" value="DEAD-BOX ATP-DEPENDENT RNA HELICASE 47, MITOCHONDRIAL"/>
    <property type="match status" value="1"/>
</dbReference>
<feature type="domain" description="Helicase ATP-binding" evidence="10">
    <location>
        <begin position="250"/>
        <end position="442"/>
    </location>
</feature>
<dbReference type="GO" id="GO:0003723">
    <property type="term" value="F:RNA binding"/>
    <property type="evidence" value="ECO:0007669"/>
    <property type="project" value="TreeGrafter"/>
</dbReference>
<evidence type="ECO:0000256" key="5">
    <source>
        <dbReference type="ARBA" id="ARBA00022741"/>
    </source>
</evidence>
<feature type="domain" description="Helicase C-terminal" evidence="11">
    <location>
        <begin position="474"/>
        <end position="636"/>
    </location>
</feature>
<dbReference type="CDD" id="cd09641">
    <property type="entry name" value="Cas3''_I"/>
    <property type="match status" value="1"/>
</dbReference>
<dbReference type="Gene3D" id="3.40.50.300">
    <property type="entry name" value="P-loop containing nucleotide triphosphate hydrolases"/>
    <property type="match status" value="2"/>
</dbReference>
<dbReference type="PROSITE" id="PS51194">
    <property type="entry name" value="HELICASE_CTER"/>
    <property type="match status" value="1"/>
</dbReference>
<comment type="similarity">
    <text evidence="1">In the N-terminal section; belongs to the CRISPR-associated nuclease Cas3-HD family.</text>
</comment>
<dbReference type="Pfam" id="PF00270">
    <property type="entry name" value="DEAD"/>
    <property type="match status" value="1"/>
</dbReference>
<dbReference type="PROSITE" id="PS51192">
    <property type="entry name" value="HELICASE_ATP_BIND_1"/>
    <property type="match status" value="1"/>
</dbReference>
<proteinExistence type="inferred from homology"/>
<dbReference type="InterPro" id="IPR011545">
    <property type="entry name" value="DEAD/DEAH_box_helicase_dom"/>
</dbReference>
<dbReference type="NCBIfam" id="TIGR01596">
    <property type="entry name" value="cas3_HD"/>
    <property type="match status" value="1"/>
</dbReference>
<name>A0A9Y2AKF0_9FIRM</name>
<evidence type="ECO:0000256" key="4">
    <source>
        <dbReference type="ARBA" id="ARBA00022723"/>
    </source>
</evidence>
<evidence type="ECO:0000259" key="10">
    <source>
        <dbReference type="PROSITE" id="PS51192"/>
    </source>
</evidence>
<evidence type="ECO:0000256" key="8">
    <source>
        <dbReference type="ARBA" id="ARBA00022840"/>
    </source>
</evidence>
<dbReference type="RefSeq" id="WP_147666780.1">
    <property type="nucleotide sequence ID" value="NZ_CP120678.1"/>
</dbReference>
<evidence type="ECO:0000256" key="6">
    <source>
        <dbReference type="ARBA" id="ARBA00022801"/>
    </source>
</evidence>
<evidence type="ECO:0000256" key="7">
    <source>
        <dbReference type="ARBA" id="ARBA00022806"/>
    </source>
</evidence>
<dbReference type="GO" id="GO:0003724">
    <property type="term" value="F:RNA helicase activity"/>
    <property type="evidence" value="ECO:0007669"/>
    <property type="project" value="TreeGrafter"/>
</dbReference>
<organism evidence="13 14">
    <name type="scientific">Selenobaculum gibii</name>
    <dbReference type="NCBI Taxonomy" id="3054208"/>
    <lineage>
        <taxon>Bacteria</taxon>
        <taxon>Bacillati</taxon>
        <taxon>Bacillota</taxon>
        <taxon>Negativicutes</taxon>
        <taxon>Selenomonadales</taxon>
        <taxon>Selenomonadaceae</taxon>
        <taxon>Selenobaculum</taxon>
    </lineage>
</organism>
<evidence type="ECO:0000256" key="1">
    <source>
        <dbReference type="ARBA" id="ARBA00006847"/>
    </source>
</evidence>
<evidence type="ECO:0000256" key="9">
    <source>
        <dbReference type="ARBA" id="ARBA00023118"/>
    </source>
</evidence>
<dbReference type="CDD" id="cd17930">
    <property type="entry name" value="DEXHc_cas3"/>
    <property type="match status" value="1"/>
</dbReference>
<evidence type="ECO:0000259" key="11">
    <source>
        <dbReference type="PROSITE" id="PS51194"/>
    </source>
</evidence>
<keyword evidence="4" id="KW-0479">Metal-binding</keyword>
<dbReference type="InterPro" id="IPR054712">
    <property type="entry name" value="Cas3-like_dom"/>
</dbReference>
<dbReference type="InterPro" id="IPR006483">
    <property type="entry name" value="CRISPR-assoc_Cas3_HD"/>
</dbReference>
<evidence type="ECO:0000259" key="12">
    <source>
        <dbReference type="PROSITE" id="PS51643"/>
    </source>
</evidence>
<dbReference type="NCBIfam" id="TIGR01587">
    <property type="entry name" value="cas3_core"/>
    <property type="match status" value="1"/>
</dbReference>
<dbReference type="SMART" id="SM00487">
    <property type="entry name" value="DEXDc"/>
    <property type="match status" value="1"/>
</dbReference>
<accession>A0A9Y2AKF0</accession>
<evidence type="ECO:0000256" key="3">
    <source>
        <dbReference type="ARBA" id="ARBA00022722"/>
    </source>
</evidence>
<keyword evidence="8" id="KW-0067">ATP-binding</keyword>
<evidence type="ECO:0000313" key="14">
    <source>
        <dbReference type="Proteomes" id="UP001243623"/>
    </source>
</evidence>
<gene>
    <name evidence="13" type="primary">cas3</name>
    <name evidence="13" type="ORF">P3F81_02105</name>
</gene>
<keyword evidence="14" id="KW-1185">Reference proteome</keyword>
<dbReference type="AlphaFoldDB" id="A0A9Y2AKF0"/>
<dbReference type="Proteomes" id="UP001243623">
    <property type="component" value="Chromosome"/>
</dbReference>
<dbReference type="SMART" id="SM00490">
    <property type="entry name" value="HELICc"/>
    <property type="match status" value="1"/>
</dbReference>
<dbReference type="InterPro" id="IPR014001">
    <property type="entry name" value="Helicase_ATP-bd"/>
</dbReference>
<dbReference type="GO" id="GO:0046872">
    <property type="term" value="F:metal ion binding"/>
    <property type="evidence" value="ECO:0007669"/>
    <property type="project" value="UniProtKB-KW"/>
</dbReference>
<dbReference type="InterPro" id="IPR001650">
    <property type="entry name" value="Helicase_C-like"/>
</dbReference>
<dbReference type="PROSITE" id="PS51643">
    <property type="entry name" value="HD_CAS3"/>
    <property type="match status" value="1"/>
</dbReference>
<keyword evidence="7" id="KW-0347">Helicase</keyword>
<dbReference type="GO" id="GO:0005524">
    <property type="term" value="F:ATP binding"/>
    <property type="evidence" value="ECO:0007669"/>
    <property type="project" value="UniProtKB-KW"/>
</dbReference>
<dbReference type="Pfam" id="PF22590">
    <property type="entry name" value="Cas3-like_C_2"/>
    <property type="match status" value="1"/>
</dbReference>
<feature type="domain" description="HD Cas3-type" evidence="12">
    <location>
        <begin position="9"/>
        <end position="197"/>
    </location>
</feature>
<dbReference type="KEGG" id="sgbi:P3F81_02105"/>
<dbReference type="InterPro" id="IPR050547">
    <property type="entry name" value="DEAD_box_RNA_helicases"/>
</dbReference>
<evidence type="ECO:0000313" key="13">
    <source>
        <dbReference type="EMBL" id="WIW71145.1"/>
    </source>
</evidence>
<dbReference type="GO" id="GO:0051607">
    <property type="term" value="P:defense response to virus"/>
    <property type="evidence" value="ECO:0007669"/>
    <property type="project" value="UniProtKB-KW"/>
</dbReference>
<sequence length="775" mass="89247">MLYAHYDKTSQTGQALTEHLEVVAKKMGENISPLHFKCSSNDRLKQLLSQTGYYHDVGKLMKSFQRYLKTDKGGHEKDHALISAGLFSTNYKAREIDGYLAMLAIAKHHGDLNNDIAMENNLFSQLTNQYEDICQQIEAYPEYKEKLSTTFDLAVYQKFIQDNVSYIRSKRNLSMNGVESFFLLQYIFSKLIWADKLNSAGLDKKESVNTTKLADIERYIREKNQQAMAVNEKRETIRRSVLEKVDALTEEEFGKTRIFQLTAPTGTGKTLTSICAGLKIMERMQKLYQCRGQIITALPFINILEQTKIDYEAFFADVLVHYSGADLNATAENKSEHETDLQKKLLLMSAWESPVVITTFVQFFESILTDKNKRLIKLHKLAGSVVILDEVQTIPFYYAPLLGAVIQHLADFYGTRFILMTATQPEIVTMANRFLPKDNPMHTYELLPSYQEYYSELKRTKIIPVFDKVEDNEALVEFIKATKEEDQSALVVVNTIRQSIEVYQLLKEDYQVLYLSTNLIPVDRKAVIKEAKALLKQKVPFILVSTQTIEAGVDLDFDIGYRDLAPLESIIQVAGRINRAGDKGEYLPLYVFDTGSAKSVYDQYPRQETSKMLKACESIGEDKYLSLIKQYYQRIAKSEQHERQIYRAMHVLEYKTEVKDCLAIRDFSLIENQDNVKTVLITKTAQVQEKAEEYAQLLEEEHLDFAQKAKLKQLLTELSRYTVDIRVANLAKNIPCKFADVHRVELDWYVVQLDEVKNYYNETGFMTESPQAFVY</sequence>
<evidence type="ECO:0000256" key="2">
    <source>
        <dbReference type="ARBA" id="ARBA00009046"/>
    </source>
</evidence>
<comment type="similarity">
    <text evidence="2">In the central section; belongs to the CRISPR-associated helicase Cas3 family.</text>
</comment>
<keyword evidence="9" id="KW-0051">Antiviral defense</keyword>
<reference evidence="13" key="1">
    <citation type="submission" date="2023-03" db="EMBL/GenBank/DDBJ databases">
        <title>Selenobaculum gbiensis gen. nov. sp. nov., a new bacterium isolated from the gut microbiota of IBD patient.</title>
        <authorList>
            <person name="Yeo S."/>
            <person name="Park H."/>
            <person name="Huh C.S."/>
        </authorList>
    </citation>
    <scope>NUCLEOTIDE SEQUENCE</scope>
    <source>
        <strain evidence="13">ICN-92133</strain>
    </source>
</reference>
<dbReference type="GO" id="GO:0016787">
    <property type="term" value="F:hydrolase activity"/>
    <property type="evidence" value="ECO:0007669"/>
    <property type="project" value="UniProtKB-KW"/>
</dbReference>
<dbReference type="Gene3D" id="1.10.3210.30">
    <property type="match status" value="1"/>
</dbReference>
<keyword evidence="5" id="KW-0547">Nucleotide-binding</keyword>
<dbReference type="PANTHER" id="PTHR47963:SF9">
    <property type="entry name" value="CRISPR-ASSOCIATED ENDONUCLEASE_HELICASE CAS3"/>
    <property type="match status" value="1"/>
</dbReference>
<dbReference type="GO" id="GO:0004518">
    <property type="term" value="F:nuclease activity"/>
    <property type="evidence" value="ECO:0007669"/>
    <property type="project" value="UniProtKB-KW"/>
</dbReference>
<dbReference type="SUPFAM" id="SSF52540">
    <property type="entry name" value="P-loop containing nucleoside triphosphate hydrolases"/>
    <property type="match status" value="1"/>
</dbReference>
<dbReference type="InterPro" id="IPR027417">
    <property type="entry name" value="P-loop_NTPase"/>
</dbReference>
<keyword evidence="6" id="KW-0378">Hydrolase</keyword>
<dbReference type="EMBL" id="CP120678">
    <property type="protein sequence ID" value="WIW71145.1"/>
    <property type="molecule type" value="Genomic_DNA"/>
</dbReference>